<dbReference type="CDD" id="cd01836">
    <property type="entry name" value="FeeA_FeeB_like"/>
    <property type="match status" value="1"/>
</dbReference>
<dbReference type="Proteomes" id="UP000502297">
    <property type="component" value="Chromosome"/>
</dbReference>
<accession>A0A6G8RVN2</accession>
<gene>
    <name evidence="2" type="ORF">G8E00_08200</name>
</gene>
<dbReference type="EMBL" id="CP049801">
    <property type="protein sequence ID" value="QIO05931.1"/>
    <property type="molecule type" value="Genomic_DNA"/>
</dbReference>
<proteinExistence type="predicted"/>
<evidence type="ECO:0000313" key="2">
    <source>
        <dbReference type="EMBL" id="QIO05931.1"/>
    </source>
</evidence>
<reference evidence="2 3" key="1">
    <citation type="submission" date="2020-03" db="EMBL/GenBank/DDBJ databases">
        <authorList>
            <person name="Zhu W."/>
        </authorList>
    </citation>
    <scope>NUCLEOTIDE SEQUENCE [LARGE SCALE GENOMIC DNA]</scope>
    <source>
        <strain evidence="2 3">323-1</strain>
    </source>
</reference>
<evidence type="ECO:0000259" key="1">
    <source>
        <dbReference type="Pfam" id="PF13472"/>
    </source>
</evidence>
<name>A0A6G8RVN2_9GAMM</name>
<keyword evidence="3" id="KW-1185">Reference proteome</keyword>
<dbReference type="RefSeq" id="WP_166223596.1">
    <property type="nucleotide sequence ID" value="NZ_CP049801.1"/>
</dbReference>
<dbReference type="InterPro" id="IPR036514">
    <property type="entry name" value="SGNH_hydro_sf"/>
</dbReference>
<keyword evidence="2" id="KW-0378">Hydrolase</keyword>
<dbReference type="SUPFAM" id="SSF52266">
    <property type="entry name" value="SGNH hydrolase"/>
    <property type="match status" value="1"/>
</dbReference>
<dbReference type="KEGG" id="asha:G8E00_08200"/>
<dbReference type="AlphaFoldDB" id="A0A6G8RVN2"/>
<organism evidence="2 3">
    <name type="scientific">Acinetobacter shaoyimingii</name>
    <dbReference type="NCBI Taxonomy" id="2715164"/>
    <lineage>
        <taxon>Bacteria</taxon>
        <taxon>Pseudomonadati</taxon>
        <taxon>Pseudomonadota</taxon>
        <taxon>Gammaproteobacteria</taxon>
        <taxon>Moraxellales</taxon>
        <taxon>Moraxellaceae</taxon>
        <taxon>Acinetobacter</taxon>
    </lineage>
</organism>
<protein>
    <submittedName>
        <fullName evidence="2">SGNH/GDSL hydrolase family protein</fullName>
    </submittedName>
</protein>
<sequence>MWLKISTVALLPALIVQGYKVKKNTPRLPEPQGERHGQVGQGDTISILIVGDSAAAGVGVSEQQHALSGALLNALRDHFSISWRLHAKTGDDSTKIYHAIQSIEPKQYDVVITSIGVNDVTQLSSAKKWIRKQYAIYDVIQAKFQPKLILASGVPPMHLFPALPNPLAWLFGQYSKQMNQQLKYFIAQHATIRYIPFDIAKYQELNLDMAEDGFHPSKEIYAVWAQELADIILKHFKDE</sequence>
<dbReference type="Pfam" id="PF13472">
    <property type="entry name" value="Lipase_GDSL_2"/>
    <property type="match status" value="1"/>
</dbReference>
<dbReference type="InterPro" id="IPR013830">
    <property type="entry name" value="SGNH_hydro"/>
</dbReference>
<evidence type="ECO:0000313" key="3">
    <source>
        <dbReference type="Proteomes" id="UP000502297"/>
    </source>
</evidence>
<dbReference type="Gene3D" id="3.40.50.1110">
    <property type="entry name" value="SGNH hydrolase"/>
    <property type="match status" value="1"/>
</dbReference>
<feature type="domain" description="SGNH hydrolase-type esterase" evidence="1">
    <location>
        <begin position="50"/>
        <end position="222"/>
    </location>
</feature>
<dbReference type="GO" id="GO:0016788">
    <property type="term" value="F:hydrolase activity, acting on ester bonds"/>
    <property type="evidence" value="ECO:0007669"/>
    <property type="project" value="UniProtKB-ARBA"/>
</dbReference>